<feature type="binding site" evidence="12">
    <location>
        <position position="179"/>
    </location>
    <ligand>
        <name>S-adenosyl-L-methionine</name>
        <dbReference type="ChEBI" id="CHEBI:59789"/>
    </ligand>
</feature>
<dbReference type="PROSITE" id="PS01305">
    <property type="entry name" value="MOAA_NIFB_PQQE"/>
    <property type="match status" value="1"/>
</dbReference>
<evidence type="ECO:0000256" key="7">
    <source>
        <dbReference type="ARBA" id="ARBA00023014"/>
    </source>
</evidence>
<evidence type="ECO:0000256" key="10">
    <source>
        <dbReference type="ARBA" id="ARBA00023239"/>
    </source>
</evidence>
<dbReference type="InterPro" id="IPR013785">
    <property type="entry name" value="Aldolase_TIM"/>
</dbReference>
<feature type="binding site" evidence="12">
    <location>
        <position position="73"/>
    </location>
    <ligand>
        <name>GTP</name>
        <dbReference type="ChEBI" id="CHEBI:37565"/>
    </ligand>
</feature>
<dbReference type="InterPro" id="IPR040064">
    <property type="entry name" value="MoaA-like"/>
</dbReference>
<keyword evidence="3 12" id="KW-0949">S-adenosyl-L-methionine</keyword>
<evidence type="ECO:0000256" key="4">
    <source>
        <dbReference type="ARBA" id="ARBA00022723"/>
    </source>
</evidence>
<dbReference type="Pfam" id="PF04055">
    <property type="entry name" value="Radical_SAM"/>
    <property type="match status" value="1"/>
</dbReference>
<keyword evidence="4 12" id="KW-0479">Metal-binding</keyword>
<keyword evidence="8 12" id="KW-0342">GTP-binding</keyword>
<dbReference type="GO" id="GO:0005525">
    <property type="term" value="F:GTP binding"/>
    <property type="evidence" value="ECO:0007669"/>
    <property type="project" value="UniProtKB-UniRule"/>
</dbReference>
<dbReference type="InterPro" id="IPR006638">
    <property type="entry name" value="Elp3/MiaA/NifB-like_rSAM"/>
</dbReference>
<dbReference type="Gene3D" id="3.20.20.70">
    <property type="entry name" value="Aldolase class I"/>
    <property type="match status" value="1"/>
</dbReference>
<dbReference type="GO" id="GO:1904047">
    <property type="term" value="F:S-adenosyl-L-methionine binding"/>
    <property type="evidence" value="ECO:0007669"/>
    <property type="project" value="UniProtKB-UniRule"/>
</dbReference>
<feature type="binding site" evidence="12">
    <location>
        <position position="86"/>
    </location>
    <ligand>
        <name>S-adenosyl-L-methionine</name>
        <dbReference type="ChEBI" id="CHEBI:59789"/>
    </ligand>
</feature>
<dbReference type="GO" id="GO:0006777">
    <property type="term" value="P:Mo-molybdopterin cofactor biosynthetic process"/>
    <property type="evidence" value="ECO:0007669"/>
    <property type="project" value="UniProtKB-UniRule"/>
</dbReference>
<evidence type="ECO:0000256" key="6">
    <source>
        <dbReference type="ARBA" id="ARBA00023004"/>
    </source>
</evidence>
<keyword evidence="16" id="KW-1185">Reference proteome</keyword>
<keyword evidence="2 12" id="KW-0004">4Fe-4S</keyword>
<comment type="similarity">
    <text evidence="12">Belongs to the radical SAM superfamily. MoaA family.</text>
</comment>
<feature type="binding site" evidence="12">
    <location>
        <position position="84"/>
    </location>
    <ligand>
        <name>[4Fe-4S] cluster</name>
        <dbReference type="ChEBI" id="CHEBI:49883"/>
        <label>1</label>
        <note>4Fe-4S-S-AdoMet</note>
    </ligand>
</feature>
<comment type="function">
    <text evidence="12">Catalyzes the cyclization of GTP to (8S)-3',8-cyclo-7,8-dihydroguanosine 5'-triphosphate.</text>
</comment>
<feature type="binding site" evidence="12">
    <location>
        <position position="250"/>
    </location>
    <ligand>
        <name>S-adenosyl-L-methionine</name>
        <dbReference type="ChEBI" id="CHEBI:59789"/>
    </ligand>
</feature>
<comment type="catalytic activity">
    <reaction evidence="11 12">
        <text>GTP + AH2 + S-adenosyl-L-methionine = (8S)-3',8-cyclo-7,8-dihydroguanosine 5'-triphosphate + 5'-deoxyadenosine + L-methionine + A + H(+)</text>
        <dbReference type="Rhea" id="RHEA:49576"/>
        <dbReference type="ChEBI" id="CHEBI:13193"/>
        <dbReference type="ChEBI" id="CHEBI:15378"/>
        <dbReference type="ChEBI" id="CHEBI:17319"/>
        <dbReference type="ChEBI" id="CHEBI:17499"/>
        <dbReference type="ChEBI" id="CHEBI:37565"/>
        <dbReference type="ChEBI" id="CHEBI:57844"/>
        <dbReference type="ChEBI" id="CHEBI:59789"/>
        <dbReference type="ChEBI" id="CHEBI:131766"/>
        <dbReference type="EC" id="4.1.99.22"/>
    </reaction>
</comment>
<dbReference type="PROSITE" id="PS51918">
    <property type="entry name" value="RADICAL_SAM"/>
    <property type="match status" value="1"/>
</dbReference>
<keyword evidence="7 12" id="KW-0411">Iron-sulfur</keyword>
<evidence type="ECO:0000256" key="13">
    <source>
        <dbReference type="SAM" id="MobiDB-lite"/>
    </source>
</evidence>
<feature type="binding site" evidence="12">
    <location>
        <position position="313"/>
    </location>
    <ligand>
        <name>[4Fe-4S] cluster</name>
        <dbReference type="ChEBI" id="CHEBI:49883"/>
        <label>2</label>
        <note>4Fe-4S-substrate</note>
    </ligand>
</feature>
<dbReference type="HAMAP" id="MF_01225_B">
    <property type="entry name" value="MoaA_B"/>
    <property type="match status" value="1"/>
</dbReference>
<keyword evidence="5 12" id="KW-0547">Nucleotide-binding</keyword>
<feature type="binding site" evidence="12">
    <location>
        <position position="128"/>
    </location>
    <ligand>
        <name>S-adenosyl-L-methionine</name>
        <dbReference type="ChEBI" id="CHEBI:59789"/>
    </ligand>
</feature>
<evidence type="ECO:0000256" key="11">
    <source>
        <dbReference type="ARBA" id="ARBA00048697"/>
    </source>
</evidence>
<comment type="pathway">
    <text evidence="12">Cofactor biosynthesis; molybdopterin biosynthesis.</text>
</comment>
<dbReference type="AlphaFoldDB" id="A0A3M2LB62"/>
<dbReference type="EMBL" id="RFFJ01000164">
    <property type="protein sequence ID" value="RMI34791.1"/>
    <property type="molecule type" value="Genomic_DNA"/>
</dbReference>
<proteinExistence type="inferred from homology"/>
<evidence type="ECO:0000313" key="16">
    <source>
        <dbReference type="Proteomes" id="UP000278673"/>
    </source>
</evidence>
<comment type="subunit">
    <text evidence="12">Monomer and homodimer.</text>
</comment>
<evidence type="ECO:0000256" key="9">
    <source>
        <dbReference type="ARBA" id="ARBA00023150"/>
    </source>
</evidence>
<dbReference type="PANTHER" id="PTHR22960:SF0">
    <property type="entry name" value="MOLYBDENUM COFACTOR BIOSYNTHESIS PROTEIN 1"/>
    <property type="match status" value="1"/>
</dbReference>
<feature type="region of interest" description="Disordered" evidence="13">
    <location>
        <begin position="1"/>
        <end position="34"/>
    </location>
</feature>
<organism evidence="15 16">
    <name type="scientific">Streptomyces triticirhizae</name>
    <dbReference type="NCBI Taxonomy" id="2483353"/>
    <lineage>
        <taxon>Bacteria</taxon>
        <taxon>Bacillati</taxon>
        <taxon>Actinomycetota</taxon>
        <taxon>Actinomycetes</taxon>
        <taxon>Kitasatosporales</taxon>
        <taxon>Streptomycetaceae</taxon>
        <taxon>Streptomyces</taxon>
    </lineage>
</organism>
<dbReference type="SMART" id="SM00729">
    <property type="entry name" value="Elp3"/>
    <property type="match status" value="1"/>
</dbReference>
<dbReference type="Proteomes" id="UP000278673">
    <property type="component" value="Unassembled WGS sequence"/>
</dbReference>
<dbReference type="GO" id="GO:0046872">
    <property type="term" value="F:metal ion binding"/>
    <property type="evidence" value="ECO:0007669"/>
    <property type="project" value="UniProtKB-KW"/>
</dbReference>
<evidence type="ECO:0000256" key="1">
    <source>
        <dbReference type="ARBA" id="ARBA00012167"/>
    </source>
</evidence>
<feature type="binding site" evidence="12">
    <location>
        <position position="316"/>
    </location>
    <ligand>
        <name>[4Fe-4S] cluster</name>
        <dbReference type="ChEBI" id="CHEBI:49883"/>
        <label>2</label>
        <note>4Fe-4S-substrate</note>
    </ligand>
</feature>
<dbReference type="SFLD" id="SFLDG01386">
    <property type="entry name" value="main_SPASM_domain-containing"/>
    <property type="match status" value="1"/>
</dbReference>
<dbReference type="GO" id="GO:0051539">
    <property type="term" value="F:4 iron, 4 sulfur cluster binding"/>
    <property type="evidence" value="ECO:0007669"/>
    <property type="project" value="UniProtKB-UniRule"/>
</dbReference>
<dbReference type="SFLD" id="SFLDG01067">
    <property type="entry name" value="SPASM/twitch_domain_containing"/>
    <property type="match status" value="1"/>
</dbReference>
<comment type="cofactor">
    <cofactor evidence="12">
        <name>[4Fe-4S] cluster</name>
        <dbReference type="ChEBI" id="CHEBI:49883"/>
    </cofactor>
    <text evidence="12">Binds 2 [4Fe-4S] clusters. Binds 1 [4Fe-4S] cluster coordinated with 3 cysteines and an exchangeable S-adenosyl-L-methionine and 1 [4Fe-4S] cluster coordinated with 3 cysteines and the GTP-derived substrate.</text>
</comment>
<feature type="binding site" evidence="12">
    <location>
        <position position="330"/>
    </location>
    <ligand>
        <name>[4Fe-4S] cluster</name>
        <dbReference type="ChEBI" id="CHEBI:49883"/>
        <label>2</label>
        <note>4Fe-4S-substrate</note>
    </ligand>
</feature>
<feature type="binding site" evidence="12">
    <location>
        <position position="80"/>
    </location>
    <ligand>
        <name>[4Fe-4S] cluster</name>
        <dbReference type="ChEBI" id="CHEBI:49883"/>
        <label>1</label>
        <note>4Fe-4S-S-AdoMet</note>
    </ligand>
</feature>
<feature type="domain" description="Radical SAM core" evidence="14">
    <location>
        <begin position="64"/>
        <end position="290"/>
    </location>
</feature>
<dbReference type="SFLD" id="SFLDG01383">
    <property type="entry name" value="cyclic_pyranopterin_phosphate"/>
    <property type="match status" value="1"/>
</dbReference>
<dbReference type="GO" id="GO:0061799">
    <property type="term" value="F:cyclic pyranopterin monophosphate synthase activity"/>
    <property type="evidence" value="ECO:0007669"/>
    <property type="project" value="TreeGrafter"/>
</dbReference>
<dbReference type="GO" id="GO:0061798">
    <property type="term" value="F:GTP 3',8'-cyclase activity"/>
    <property type="evidence" value="ECO:0007669"/>
    <property type="project" value="UniProtKB-UniRule"/>
</dbReference>
<accession>A0A3M2LB62</accession>
<keyword evidence="9 12" id="KW-0501">Molybdenum cofactor biosynthesis</keyword>
<evidence type="ECO:0000313" key="15">
    <source>
        <dbReference type="EMBL" id="RMI34791.1"/>
    </source>
</evidence>
<evidence type="ECO:0000256" key="8">
    <source>
        <dbReference type="ARBA" id="ARBA00023134"/>
    </source>
</evidence>
<dbReference type="NCBIfam" id="TIGR02666">
    <property type="entry name" value="moaA"/>
    <property type="match status" value="1"/>
</dbReference>
<dbReference type="InterPro" id="IPR007197">
    <property type="entry name" value="rSAM"/>
</dbReference>
<feature type="binding site" evidence="12">
    <location>
        <position position="87"/>
    </location>
    <ligand>
        <name>[4Fe-4S] cluster</name>
        <dbReference type="ChEBI" id="CHEBI:49883"/>
        <label>1</label>
        <note>4Fe-4S-S-AdoMet</note>
    </ligand>
</feature>
<keyword evidence="6 12" id="KW-0408">Iron</keyword>
<comment type="caution">
    <text evidence="15">The sequence shown here is derived from an EMBL/GenBank/DDBJ whole genome shotgun (WGS) entry which is preliminary data.</text>
</comment>
<evidence type="ECO:0000256" key="5">
    <source>
        <dbReference type="ARBA" id="ARBA00022741"/>
    </source>
</evidence>
<sequence length="386" mass="42225">MVPEDTGRHRQCPPEARELGQRTPGRAARRRGVSRAVRAGCHRGAVRCETSASHQRRCPMLLDTHGRTATDLRVSLTDRCNLRCTYCMPEEGLSWLAKPELLTDDEIVRLVGVAVGQLGVTEVRFTGGEPLLRPGLVSVVERCAALRPRPRLSLTTNGIGLERTAGALRAAGLDRVNVSLDTLSSQTFERITRRRRHGDVLRGLAAARDAGLTPVKVNAVLLPGVNDSEAPELLAWALAEGYELRFIEQMPLDAQHGWQRGRMVTAEEILAALERRFTLTPEEGRGSAPAERWLVDGGPGRVGVIASVTRPFCRACDRTRLTADGQVRDCLFAREESDLRGPLRAGADDAELAELWRRAMWGKKAGSGLDEPTFEQPARPMSAIGG</sequence>
<feature type="binding site" evidence="12">
    <location>
        <begin position="318"/>
        <end position="320"/>
    </location>
    <ligand>
        <name>GTP</name>
        <dbReference type="ChEBI" id="CHEBI:37565"/>
    </ligand>
</feature>
<dbReference type="EC" id="4.1.99.22" evidence="1 12"/>
<evidence type="ECO:0000259" key="14">
    <source>
        <dbReference type="PROSITE" id="PS51918"/>
    </source>
</evidence>
<dbReference type="InterPro" id="IPR058240">
    <property type="entry name" value="rSAM_sf"/>
</dbReference>
<dbReference type="SUPFAM" id="SSF102114">
    <property type="entry name" value="Radical SAM enzymes"/>
    <property type="match status" value="1"/>
</dbReference>
<dbReference type="CDD" id="cd01335">
    <property type="entry name" value="Radical_SAM"/>
    <property type="match status" value="1"/>
</dbReference>
<reference evidence="15 16" key="1">
    <citation type="submission" date="2018-10" db="EMBL/GenBank/DDBJ databases">
        <title>Isolation, diversity and antifungal activity of actinobacteria from wheat.</title>
        <authorList>
            <person name="Han C."/>
        </authorList>
    </citation>
    <scope>NUCLEOTIDE SEQUENCE [LARGE SCALE GENOMIC DNA]</scope>
    <source>
        <strain evidence="15 16">NEAU-YY642</strain>
    </source>
</reference>
<name>A0A3M2LB62_9ACTN</name>
<dbReference type="InterPro" id="IPR013483">
    <property type="entry name" value="MoaA"/>
</dbReference>
<dbReference type="CDD" id="cd21117">
    <property type="entry name" value="Twitch_MoaA"/>
    <property type="match status" value="1"/>
</dbReference>
<feature type="region of interest" description="Disordered" evidence="13">
    <location>
        <begin position="367"/>
        <end position="386"/>
    </location>
</feature>
<evidence type="ECO:0000256" key="3">
    <source>
        <dbReference type="ARBA" id="ARBA00022691"/>
    </source>
</evidence>
<dbReference type="InterPro" id="IPR050105">
    <property type="entry name" value="MoCo_biosynth_MoaA/MoaC"/>
</dbReference>
<evidence type="ECO:0000256" key="2">
    <source>
        <dbReference type="ARBA" id="ARBA00022485"/>
    </source>
</evidence>
<dbReference type="SFLD" id="SFLDS00029">
    <property type="entry name" value="Radical_SAM"/>
    <property type="match status" value="1"/>
</dbReference>
<dbReference type="InterPro" id="IPR000385">
    <property type="entry name" value="MoaA_NifB_PqqE_Fe-S-bd_CS"/>
</dbReference>
<dbReference type="PANTHER" id="PTHR22960">
    <property type="entry name" value="MOLYBDOPTERIN COFACTOR SYNTHESIS PROTEIN A"/>
    <property type="match status" value="1"/>
</dbReference>
<dbReference type="Pfam" id="PF06463">
    <property type="entry name" value="Mob_synth_C"/>
    <property type="match status" value="1"/>
</dbReference>
<dbReference type="InterPro" id="IPR010505">
    <property type="entry name" value="MoaA_twitch"/>
</dbReference>
<dbReference type="UniPathway" id="UPA00344"/>
<feature type="binding site" evidence="12">
    <location>
        <position position="216"/>
    </location>
    <ligand>
        <name>GTP</name>
        <dbReference type="ChEBI" id="CHEBI:37565"/>
    </ligand>
</feature>
<evidence type="ECO:0000256" key="12">
    <source>
        <dbReference type="HAMAP-Rule" id="MF_01225"/>
    </source>
</evidence>
<gene>
    <name evidence="12 15" type="primary">moaA</name>
    <name evidence="15" type="ORF">EBN88_23005</name>
</gene>
<feature type="binding site" evidence="12">
    <location>
        <position position="124"/>
    </location>
    <ligand>
        <name>GTP</name>
        <dbReference type="ChEBI" id="CHEBI:37565"/>
    </ligand>
</feature>
<keyword evidence="10 12" id="KW-0456">Lyase</keyword>
<protein>
    <recommendedName>
        <fullName evidence="1 12">GTP 3',8-cyclase</fullName>
        <ecNumber evidence="1 12">4.1.99.22</ecNumber>
    </recommendedName>
    <alternativeName>
        <fullName evidence="12">Molybdenum cofactor biosynthesis protein A</fullName>
    </alternativeName>
</protein>
<feature type="binding site" evidence="12">
    <location>
        <position position="155"/>
    </location>
    <ligand>
        <name>GTP</name>
        <dbReference type="ChEBI" id="CHEBI:37565"/>
    </ligand>
</feature>